<dbReference type="PANTHER" id="PTHR42956:SF1">
    <property type="entry name" value="NITROGENASE IRON-MOLYBDENUM COFACTOR BIOSYNTHESIS PROTEIN NIFE"/>
    <property type="match status" value="1"/>
</dbReference>
<evidence type="ECO:0000313" key="2">
    <source>
        <dbReference type="EMBL" id="KUG18630.1"/>
    </source>
</evidence>
<reference evidence="2" key="1">
    <citation type="journal article" date="2015" name="Proc. Natl. Acad. Sci. U.S.A.">
        <title>Networks of energetic and metabolic interactions define dynamics in microbial communities.</title>
        <authorList>
            <person name="Embree M."/>
            <person name="Liu J.K."/>
            <person name="Al-Bassam M.M."/>
            <person name="Zengler K."/>
        </authorList>
    </citation>
    <scope>NUCLEOTIDE SEQUENCE</scope>
</reference>
<dbReference type="Gene3D" id="3.40.50.1980">
    <property type="entry name" value="Nitrogenase molybdenum iron protein domain"/>
    <property type="match status" value="2"/>
</dbReference>
<organism evidence="2">
    <name type="scientific">hydrocarbon metagenome</name>
    <dbReference type="NCBI Taxonomy" id="938273"/>
    <lineage>
        <taxon>unclassified sequences</taxon>
        <taxon>metagenomes</taxon>
        <taxon>ecological metagenomes</taxon>
    </lineage>
</organism>
<dbReference type="AlphaFoldDB" id="A0A0W8FCM2"/>
<name>A0A0W8FCM2_9ZZZZ</name>
<feature type="domain" description="Nitrogenase/oxidoreductase component 1" evidence="1">
    <location>
        <begin position="82"/>
        <end position="478"/>
    </location>
</feature>
<dbReference type="PANTHER" id="PTHR42956">
    <property type="entry name" value="NITROGENASE IRON-MOLYBDENUM COFACTOR BIOSYNTHESIS PROTEIN NIFE"/>
    <property type="match status" value="1"/>
</dbReference>
<accession>A0A0W8FCM2</accession>
<comment type="caution">
    <text evidence="2">The sequence shown here is derived from an EMBL/GenBank/DDBJ whole genome shotgun (WGS) entry which is preliminary data.</text>
</comment>
<dbReference type="CDD" id="cd00316">
    <property type="entry name" value="Oxidoreductase_nitrogenase"/>
    <property type="match status" value="1"/>
</dbReference>
<dbReference type="InterPro" id="IPR000510">
    <property type="entry name" value="Nase/OxRdtase_comp1"/>
</dbReference>
<dbReference type="InterPro" id="IPR049939">
    <property type="entry name" value="NifE-like"/>
</dbReference>
<protein>
    <submittedName>
        <fullName evidence="2">Nitrogenase femo-cofactor scaffold and assembly protein nifn</fullName>
    </submittedName>
</protein>
<proteinExistence type="predicted"/>
<evidence type="ECO:0000259" key="1">
    <source>
        <dbReference type="Pfam" id="PF00148"/>
    </source>
</evidence>
<dbReference type="GO" id="GO:0016491">
    <property type="term" value="F:oxidoreductase activity"/>
    <property type="evidence" value="ECO:0007669"/>
    <property type="project" value="InterPro"/>
</dbReference>
<gene>
    <name evidence="2" type="ORF">ASZ90_011652</name>
</gene>
<dbReference type="SUPFAM" id="SSF53807">
    <property type="entry name" value="Helical backbone' metal receptor"/>
    <property type="match status" value="1"/>
</dbReference>
<dbReference type="Pfam" id="PF00148">
    <property type="entry name" value="Oxidored_nitro"/>
    <property type="match status" value="1"/>
</dbReference>
<sequence>MKCPFPHLFRSKRSSGIFHGDLMKQADLSISNEAEDDGSRQNDAPRRNGDYDDIRYNLLSDRTFLDIHGCTSRLAHYHGIDCKLSGSVYVVSEIEGALPLIHGVSGCAFHQRLSPRKLYSPVYTMACTNLVEEDIIYGGEEKLRHGIYDVYNRYRPKLIVVLPTCISGLMGEDVHSIIRDVKDDIPCNLVFVPSEGFAHRDHDSIDSIMQYVATSWKNTSQQFDFRGCGQVDMLASLAEQLMEEQDVIENSVNLESNGRYTYGFNLELQEVGRILGQMGVSINAVLPTTTVERIRQAPAAQLNIARSRTDKWAAYMRDEFGTDQIKKWPHNSGIEGTARFLQDVGSRLGLDGEAEAVIDVEKKRAAKDLAKIRRTLSGHSFAILSQNLIFNPHRMKVYLNDLMLPIKYICIDSLVLNRLKVSQETRDMMMKNMYGIFDEMTPGFQVLIDPSAEELHKVSKEVDYVLGEFITSPIHEKVSEIPVLDMSLLCNLLYRTSFSVIVELGRHLVQKINKPQINDRRLIVSRLKYNSPYYPMLDDPRISSSIGMWHGIWRATSSGGC</sequence>
<dbReference type="EMBL" id="LNQE01001370">
    <property type="protein sequence ID" value="KUG18630.1"/>
    <property type="molecule type" value="Genomic_DNA"/>
</dbReference>